<gene>
    <name evidence="1" type="ORF">N8K70_09710</name>
</gene>
<dbReference type="AlphaFoldDB" id="A0AA97FGI4"/>
<organism evidence="1 2">
    <name type="scientific">Microbacterium betulae</name>
    <dbReference type="NCBI Taxonomy" id="2981139"/>
    <lineage>
        <taxon>Bacteria</taxon>
        <taxon>Bacillati</taxon>
        <taxon>Actinomycetota</taxon>
        <taxon>Actinomycetes</taxon>
        <taxon>Micrococcales</taxon>
        <taxon>Microbacteriaceae</taxon>
        <taxon>Microbacterium</taxon>
    </lineage>
</organism>
<reference evidence="1 2" key="1">
    <citation type="submission" date="2023-02" db="EMBL/GenBank/DDBJ databases">
        <title>Microbacterium betulae sp. nov., isolated from birch wood.</title>
        <authorList>
            <person name="Pasciak M."/>
            <person name="Pawlik K.J."/>
            <person name="Martynowski D."/>
            <person name="Laczmanski L."/>
            <person name="Ciekot J."/>
            <person name="Szponar B."/>
            <person name="Wojcik-Fatla A."/>
            <person name="Mackiewicz B."/>
            <person name="Farian E."/>
            <person name="Cholewa G."/>
            <person name="Cholewa A."/>
            <person name="Dutkiewicz J."/>
        </authorList>
    </citation>
    <scope>NUCLEOTIDE SEQUENCE [LARGE SCALE GENOMIC DNA]</scope>
    <source>
        <strain evidence="1 2">AB</strain>
    </source>
</reference>
<keyword evidence="2" id="KW-1185">Reference proteome</keyword>
<dbReference type="RefSeq" id="WP_317138147.1">
    <property type="nucleotide sequence ID" value="NZ_CP118157.1"/>
</dbReference>
<keyword evidence="1" id="KW-0808">Transferase</keyword>
<dbReference type="Proteomes" id="UP001305498">
    <property type="component" value="Chromosome"/>
</dbReference>
<accession>A0AA97FGI4</accession>
<dbReference type="EMBL" id="CP118157">
    <property type="protein sequence ID" value="WOF21669.1"/>
    <property type="molecule type" value="Genomic_DNA"/>
</dbReference>
<dbReference type="Pfam" id="PF08843">
    <property type="entry name" value="AbiEii"/>
    <property type="match status" value="1"/>
</dbReference>
<dbReference type="GO" id="GO:0016740">
    <property type="term" value="F:transferase activity"/>
    <property type="evidence" value="ECO:0007669"/>
    <property type="project" value="UniProtKB-KW"/>
</dbReference>
<name>A0AA97FGI4_9MICO</name>
<dbReference type="KEGG" id="mbet:N8K70_09710"/>
<proteinExistence type="predicted"/>
<sequence length="313" mass="34436">MTEVAPPLNVTQLNARLAQVAAELRIPIARARVMLCTLIVSQMLPDAVAVKGGMGVKLRFGERGTRATSDLDVSTRVRGEEFEQAFRARLAEGWGTVPASKGELRRDPDAPERVAFTATVRTVKLHDPGLARPEYVMHPYRVSIAFLGAAWGALDVEVSDPEIDPYAHARKEIDGELVQFGAYFGFGDLQPVELVDLEYQIAQKLHAVTDPAYVRAHDLVDLQLLWNAGPDLPVLWGLCVRTFDWRRQQAWPPLPLRPMGGWELAYADARAETEVDGQTPVLPDIAAAREWLNQVIDAIASSSVPSDSLPEGT</sequence>
<evidence type="ECO:0000313" key="2">
    <source>
        <dbReference type="Proteomes" id="UP001305498"/>
    </source>
</evidence>
<dbReference type="InterPro" id="IPR014942">
    <property type="entry name" value="AbiEii"/>
</dbReference>
<protein>
    <submittedName>
        <fullName evidence="1">Nucleotidyl transferase AbiEii/AbiGii toxin family protein</fullName>
    </submittedName>
</protein>
<evidence type="ECO:0000313" key="1">
    <source>
        <dbReference type="EMBL" id="WOF21669.1"/>
    </source>
</evidence>